<accession>E0VZG0</accession>
<evidence type="ECO:0000313" key="4">
    <source>
        <dbReference type="Proteomes" id="UP000009046"/>
    </source>
</evidence>
<feature type="region of interest" description="Disordered" evidence="1">
    <location>
        <begin position="35"/>
        <end position="58"/>
    </location>
</feature>
<evidence type="ECO:0000256" key="1">
    <source>
        <dbReference type="SAM" id="MobiDB-lite"/>
    </source>
</evidence>
<dbReference type="CTD" id="8235172"/>
<keyword evidence="4" id="KW-1185">Reference proteome</keyword>
<sequence length="78" mass="8757">MQRSGGGGGGGDYTLTHNSGMEYRDDVENWDALKTSNVEDRLSESSDSRPSPDLHIPRLNEGRDLRFESGLRRIYLES</sequence>
<dbReference type="InParanoid" id="E0VZG0"/>
<dbReference type="EMBL" id="AAZO01006457">
    <property type="status" value="NOT_ANNOTATED_CDS"/>
    <property type="molecule type" value="Genomic_DNA"/>
</dbReference>
<dbReference type="AlphaFoldDB" id="E0VZG0"/>
<dbReference type="Proteomes" id="UP000009046">
    <property type="component" value="Unassembled WGS sequence"/>
</dbReference>
<dbReference type="HOGENOM" id="CLU_2624957_0_0_1"/>
<dbReference type="VEuPathDB" id="VectorBase:PHUM532000"/>
<dbReference type="GeneID" id="8235172"/>
<name>E0VZG0_PEDHC</name>
<reference evidence="3" key="3">
    <citation type="submission" date="2021-02" db="UniProtKB">
        <authorList>
            <consortium name="EnsemblMetazoa"/>
        </authorList>
    </citation>
    <scope>IDENTIFICATION</scope>
    <source>
        <strain evidence="3">USDA</strain>
    </source>
</reference>
<dbReference type="RefSeq" id="XP_002431504.1">
    <property type="nucleotide sequence ID" value="XM_002431459.1"/>
</dbReference>
<dbReference type="KEGG" id="phu:Phum_PHUM532000"/>
<gene>
    <name evidence="3" type="primary">8235172</name>
    <name evidence="2" type="ORF">Phum_PHUM532000</name>
</gene>
<reference evidence="2" key="2">
    <citation type="submission" date="2007-04" db="EMBL/GenBank/DDBJ databases">
        <title>The genome of the human body louse.</title>
        <authorList>
            <consortium name="The Human Body Louse Genome Consortium"/>
            <person name="Kirkness E."/>
            <person name="Walenz B."/>
            <person name="Hass B."/>
            <person name="Bruggner R."/>
            <person name="Strausberg R."/>
        </authorList>
    </citation>
    <scope>NUCLEOTIDE SEQUENCE</scope>
    <source>
        <strain evidence="2">USDA</strain>
    </source>
</reference>
<feature type="compositionally biased region" description="Gly residues" evidence="1">
    <location>
        <begin position="1"/>
        <end position="12"/>
    </location>
</feature>
<proteinExistence type="predicted"/>
<evidence type="ECO:0000313" key="3">
    <source>
        <dbReference type="EnsemblMetazoa" id="PHUM532000-PA"/>
    </source>
</evidence>
<organism>
    <name type="scientific">Pediculus humanus subsp. corporis</name>
    <name type="common">Body louse</name>
    <dbReference type="NCBI Taxonomy" id="121224"/>
    <lineage>
        <taxon>Eukaryota</taxon>
        <taxon>Metazoa</taxon>
        <taxon>Ecdysozoa</taxon>
        <taxon>Arthropoda</taxon>
        <taxon>Hexapoda</taxon>
        <taxon>Insecta</taxon>
        <taxon>Pterygota</taxon>
        <taxon>Neoptera</taxon>
        <taxon>Paraneoptera</taxon>
        <taxon>Psocodea</taxon>
        <taxon>Troctomorpha</taxon>
        <taxon>Phthiraptera</taxon>
        <taxon>Anoplura</taxon>
        <taxon>Pediculidae</taxon>
        <taxon>Pediculus</taxon>
    </lineage>
</organism>
<feature type="compositionally biased region" description="Basic and acidic residues" evidence="1">
    <location>
        <begin position="37"/>
        <end position="58"/>
    </location>
</feature>
<reference evidence="2" key="1">
    <citation type="submission" date="2007-04" db="EMBL/GenBank/DDBJ databases">
        <title>Annotation of Pediculus humanus corporis strain USDA.</title>
        <authorList>
            <person name="Kirkness E."/>
            <person name="Hannick L."/>
            <person name="Hass B."/>
            <person name="Bruggner R."/>
            <person name="Lawson D."/>
            <person name="Bidwell S."/>
            <person name="Joardar V."/>
            <person name="Caler E."/>
            <person name="Walenz B."/>
            <person name="Inman J."/>
            <person name="Schobel S."/>
            <person name="Galinsky K."/>
            <person name="Amedeo P."/>
            <person name="Strausberg R."/>
        </authorList>
    </citation>
    <scope>NUCLEOTIDE SEQUENCE</scope>
    <source>
        <strain evidence="2">USDA</strain>
    </source>
</reference>
<dbReference type="EnsemblMetazoa" id="PHUM532000-RA">
    <property type="protein sequence ID" value="PHUM532000-PA"/>
    <property type="gene ID" value="PHUM532000"/>
</dbReference>
<feature type="region of interest" description="Disordered" evidence="1">
    <location>
        <begin position="1"/>
        <end position="20"/>
    </location>
</feature>
<dbReference type="EMBL" id="DS235852">
    <property type="protein sequence ID" value="EEB18766.1"/>
    <property type="molecule type" value="Genomic_DNA"/>
</dbReference>
<protein>
    <submittedName>
        <fullName evidence="2 3">Uncharacterized protein</fullName>
    </submittedName>
</protein>
<evidence type="ECO:0000313" key="2">
    <source>
        <dbReference type="EMBL" id="EEB18766.1"/>
    </source>
</evidence>